<gene>
    <name evidence="2" type="ORF">BGTH12_LOCUS458</name>
</gene>
<feature type="chain" id="PRO_5040979148" evidence="1">
    <location>
        <begin position="35"/>
        <end position="373"/>
    </location>
</feature>
<feature type="signal peptide" evidence="1">
    <location>
        <begin position="1"/>
        <end position="34"/>
    </location>
</feature>
<dbReference type="AlphaFoldDB" id="A0A9W4GCS5"/>
<protein>
    <submittedName>
        <fullName evidence="2">BgTH12-04752</fullName>
    </submittedName>
</protein>
<keyword evidence="1" id="KW-0732">Signal</keyword>
<sequence>MLYDSKVSTRVSRYPNMIAWTVLSILILLPSCSARPAPRKSYTEMFKCKLNFISMDEAQKAVQLGCKQMELAPPTSRFPASFIESELFDLTNIVLFTWPVFTSENVLREDYGINRVVFDSSCRIVGLIQIEPNGPKPCLHLMEAEELEIAYNLKIYNVPWKSLPLYGYRFEDEIYLKNAVEEFVESNFRKFYHATNRKNLLSHYPIHMMNVKAGVLAQTIHLGSRGIEMSTERCRRRLIVNPNKEVIGISRKGFLGWKPLSELRSLDDAHRMKVFLEREPDIGNEPLNDINYKGVHLSAAMLKSNLQIACKVFTEKQMGANLNMGYPMLTTFETMPHKPILSWPLRMPENFVRGGISIWLVLDAECNLMGVST</sequence>
<evidence type="ECO:0000256" key="1">
    <source>
        <dbReference type="SAM" id="SignalP"/>
    </source>
</evidence>
<dbReference type="Proteomes" id="UP000683417">
    <property type="component" value="Unassembled WGS sequence"/>
</dbReference>
<organism evidence="2 3">
    <name type="scientific">Blumeria graminis f. sp. triticale</name>
    <dbReference type="NCBI Taxonomy" id="1689686"/>
    <lineage>
        <taxon>Eukaryota</taxon>
        <taxon>Fungi</taxon>
        <taxon>Dikarya</taxon>
        <taxon>Ascomycota</taxon>
        <taxon>Pezizomycotina</taxon>
        <taxon>Leotiomycetes</taxon>
        <taxon>Erysiphales</taxon>
        <taxon>Erysiphaceae</taxon>
        <taxon>Blumeria</taxon>
    </lineage>
</organism>
<name>A0A9W4GCS5_BLUGR</name>
<evidence type="ECO:0000313" key="3">
    <source>
        <dbReference type="Proteomes" id="UP000683417"/>
    </source>
</evidence>
<accession>A0A9W4GCS5</accession>
<proteinExistence type="predicted"/>
<comment type="caution">
    <text evidence="2">The sequence shown here is derived from an EMBL/GenBank/DDBJ whole genome shotgun (WGS) entry which is preliminary data.</text>
</comment>
<reference evidence="2" key="1">
    <citation type="submission" date="2020-10" db="EMBL/GenBank/DDBJ databases">
        <authorList>
            <person name="Muller C M."/>
        </authorList>
    </citation>
    <scope>NUCLEOTIDE SEQUENCE</scope>
    <source>
        <strain evidence="2">THUN-12</strain>
    </source>
</reference>
<evidence type="ECO:0000313" key="2">
    <source>
        <dbReference type="EMBL" id="CAD6499100.1"/>
    </source>
</evidence>
<dbReference type="EMBL" id="CAJHIT010000001">
    <property type="protein sequence ID" value="CAD6499100.1"/>
    <property type="molecule type" value="Genomic_DNA"/>
</dbReference>